<proteinExistence type="predicted"/>
<keyword evidence="3" id="KW-1185">Reference proteome</keyword>
<reference evidence="2" key="1">
    <citation type="journal article" date="2020" name="Nat. Commun.">
        <title>Large-scale genome sequencing of mycorrhizal fungi provides insights into the early evolution of symbiotic traits.</title>
        <authorList>
            <person name="Miyauchi S."/>
            <person name="Kiss E."/>
            <person name="Kuo A."/>
            <person name="Drula E."/>
            <person name="Kohler A."/>
            <person name="Sanchez-Garcia M."/>
            <person name="Morin E."/>
            <person name="Andreopoulos B."/>
            <person name="Barry K.W."/>
            <person name="Bonito G."/>
            <person name="Buee M."/>
            <person name="Carver A."/>
            <person name="Chen C."/>
            <person name="Cichocki N."/>
            <person name="Clum A."/>
            <person name="Culley D."/>
            <person name="Crous P.W."/>
            <person name="Fauchery L."/>
            <person name="Girlanda M."/>
            <person name="Hayes R.D."/>
            <person name="Keri Z."/>
            <person name="LaButti K."/>
            <person name="Lipzen A."/>
            <person name="Lombard V."/>
            <person name="Magnuson J."/>
            <person name="Maillard F."/>
            <person name="Murat C."/>
            <person name="Nolan M."/>
            <person name="Ohm R.A."/>
            <person name="Pangilinan J."/>
            <person name="Pereira M.F."/>
            <person name="Perotto S."/>
            <person name="Peter M."/>
            <person name="Pfister S."/>
            <person name="Riley R."/>
            <person name="Sitrit Y."/>
            <person name="Stielow J.B."/>
            <person name="Szollosi G."/>
            <person name="Zifcakova L."/>
            <person name="Stursova M."/>
            <person name="Spatafora J.W."/>
            <person name="Tedersoo L."/>
            <person name="Vaario L.M."/>
            <person name="Yamada A."/>
            <person name="Yan M."/>
            <person name="Wang P."/>
            <person name="Xu J."/>
            <person name="Bruns T."/>
            <person name="Baldrian P."/>
            <person name="Vilgalys R."/>
            <person name="Dunand C."/>
            <person name="Henrissat B."/>
            <person name="Grigoriev I.V."/>
            <person name="Hibbett D."/>
            <person name="Nagy L.G."/>
            <person name="Martin F.M."/>
        </authorList>
    </citation>
    <scope>NUCLEOTIDE SEQUENCE</scope>
    <source>
        <strain evidence="2">UP504</strain>
    </source>
</reference>
<feature type="region of interest" description="Disordered" evidence="1">
    <location>
        <begin position="172"/>
        <end position="221"/>
    </location>
</feature>
<evidence type="ECO:0000256" key="1">
    <source>
        <dbReference type="SAM" id="MobiDB-lite"/>
    </source>
</evidence>
<organism evidence="2 3">
    <name type="scientific">Hydnum rufescens UP504</name>
    <dbReference type="NCBI Taxonomy" id="1448309"/>
    <lineage>
        <taxon>Eukaryota</taxon>
        <taxon>Fungi</taxon>
        <taxon>Dikarya</taxon>
        <taxon>Basidiomycota</taxon>
        <taxon>Agaricomycotina</taxon>
        <taxon>Agaricomycetes</taxon>
        <taxon>Cantharellales</taxon>
        <taxon>Hydnaceae</taxon>
        <taxon>Hydnum</taxon>
    </lineage>
</organism>
<name>A0A9P6AYQ6_9AGAM</name>
<sequence length="617" mass="68481">MPKEQLVLLFWHCIGDTQGLRSWVAVHMPIFCPGLVHGFFGWGFRGVRKPRIARVWCRTRFIIIWVVGTQESGSWWLRTPVFHGALGWVEVLGGCMHPHISLWALSAHNLAGVSQRERGSRITNLLVKKNNTSNARRAAVAALLASPYTQIKNLPNSAPHPLRQYSMCHLKQAQDGATHPPQRILSPSAKPQSNYAPRVKYGGAHSHPRPQPSHILNPYNDESSMAPHPLWVYYNTKRAAPAALLALLMVLSPSMKPNPENAQTMHHKIQEFSHSAKPPSKESADKARVKYRHVLSPSAKPNPENAQTMHHETQECTATQDPDSQVPTTHMMTKQVRCHTLALVDFLTLQNPCPKNPQTRPGRNTGMRAATQDPNSQLFATNTMRRPQIWSHTPAEAGSRHSWCPGIFGLWLRMKMWMPLPLATLHKELEGPHPSKLQSFSGINTVIIGLRGPPGFFNPILYPAAFAPPTPTDTLLYAKPSTKHMTGVQNWYHTPTSADGQAPSMRSPPSPKGLPPEMMINKPVYPTPASAAHGQAPVCAATQVERACPPNMVINETVYHTPAAVGPLPARKPLHKKGMCTATCNPQPDPRTRDHGAKNKYHTPALFVTWTQHPQPH</sequence>
<dbReference type="AlphaFoldDB" id="A0A9P6AYQ6"/>
<dbReference type="Proteomes" id="UP000886523">
    <property type="component" value="Unassembled WGS sequence"/>
</dbReference>
<evidence type="ECO:0000313" key="2">
    <source>
        <dbReference type="EMBL" id="KAF9514259.1"/>
    </source>
</evidence>
<dbReference type="EMBL" id="MU128963">
    <property type="protein sequence ID" value="KAF9514259.1"/>
    <property type="molecule type" value="Genomic_DNA"/>
</dbReference>
<comment type="caution">
    <text evidence="2">The sequence shown here is derived from an EMBL/GenBank/DDBJ whole genome shotgun (WGS) entry which is preliminary data.</text>
</comment>
<gene>
    <name evidence="2" type="ORF">BS47DRAFT_1361906</name>
</gene>
<accession>A0A9P6AYQ6</accession>
<evidence type="ECO:0000313" key="3">
    <source>
        <dbReference type="Proteomes" id="UP000886523"/>
    </source>
</evidence>
<protein>
    <submittedName>
        <fullName evidence="2">Uncharacterized protein</fullName>
    </submittedName>
</protein>